<dbReference type="PANTHER" id="PTHR35089:SF1">
    <property type="entry name" value="CHAPERONE PROTEIN SKP"/>
    <property type="match status" value="1"/>
</dbReference>
<protein>
    <submittedName>
        <fullName evidence="3">OmpH family outer membrane protein</fullName>
    </submittedName>
</protein>
<dbReference type="PANTHER" id="PTHR35089">
    <property type="entry name" value="CHAPERONE PROTEIN SKP"/>
    <property type="match status" value="1"/>
</dbReference>
<keyword evidence="4" id="KW-1185">Reference proteome</keyword>
<gene>
    <name evidence="3" type="ORF">KQY15_03755</name>
</gene>
<comment type="similarity">
    <text evidence="1">Belongs to the skp family.</text>
</comment>
<dbReference type="EMBL" id="JAHRID010000001">
    <property type="protein sequence ID" value="MBV2128211.1"/>
    <property type="molecule type" value="Genomic_DNA"/>
</dbReference>
<evidence type="ECO:0000256" key="2">
    <source>
        <dbReference type="SAM" id="SignalP"/>
    </source>
</evidence>
<comment type="caution">
    <text evidence="3">The sequence shown here is derived from an EMBL/GenBank/DDBJ whole genome shotgun (WGS) entry which is preliminary data.</text>
</comment>
<dbReference type="Proteomes" id="UP000704611">
    <property type="component" value="Unassembled WGS sequence"/>
</dbReference>
<evidence type="ECO:0000256" key="1">
    <source>
        <dbReference type="PIRNR" id="PIRNR002094"/>
    </source>
</evidence>
<evidence type="ECO:0000313" key="3">
    <source>
        <dbReference type="EMBL" id="MBV2128211.1"/>
    </source>
</evidence>
<dbReference type="InterPro" id="IPR005632">
    <property type="entry name" value="Chaperone_Skp"/>
</dbReference>
<name>A0ABS6MHC7_9GAMM</name>
<evidence type="ECO:0000313" key="4">
    <source>
        <dbReference type="Proteomes" id="UP000704611"/>
    </source>
</evidence>
<dbReference type="Pfam" id="PF03938">
    <property type="entry name" value="OmpH"/>
    <property type="match status" value="1"/>
</dbReference>
<feature type="signal peptide" evidence="2">
    <location>
        <begin position="1"/>
        <end position="26"/>
    </location>
</feature>
<dbReference type="RefSeq" id="WP_217667318.1">
    <property type="nucleotide sequence ID" value="NZ_JAHRID010000001.1"/>
</dbReference>
<dbReference type="SMART" id="SM00935">
    <property type="entry name" value="OmpH"/>
    <property type="match status" value="1"/>
</dbReference>
<organism evidence="3 4">
    <name type="scientific">Arsukibacterium indicum</name>
    <dbReference type="NCBI Taxonomy" id="2848612"/>
    <lineage>
        <taxon>Bacteria</taxon>
        <taxon>Pseudomonadati</taxon>
        <taxon>Pseudomonadota</taxon>
        <taxon>Gammaproteobacteria</taxon>
        <taxon>Chromatiales</taxon>
        <taxon>Chromatiaceae</taxon>
        <taxon>Arsukibacterium</taxon>
    </lineage>
</organism>
<reference evidence="3 4" key="1">
    <citation type="submission" date="2021-06" db="EMBL/GenBank/DDBJ databases">
        <title>Rheinheimera indica sp. nov., isolated from deep-sea sediment.</title>
        <authorList>
            <person name="Wang Z."/>
            <person name="Zhang X.-Y."/>
        </authorList>
    </citation>
    <scope>NUCLEOTIDE SEQUENCE [LARGE SCALE GENOMIC DNA]</scope>
    <source>
        <strain evidence="3 4">SM2107</strain>
    </source>
</reference>
<keyword evidence="2" id="KW-0732">Signal</keyword>
<sequence>MMLNNKVAKTAIMLVATLLMAGTAVAKEMKIAFVDIQAVAAQIPQSATIQENIRTEFAAKIDEMSKLEKDINFNIEKLRRDGPTMSEAQQQELAAKVQEQRQQYEATARPLDEQIRARQNEERNKILAMIKTAIDVVAEREKFDVVLNAGAAVYAKPEYDISDAVAAQVSKAK</sequence>
<proteinExistence type="inferred from homology"/>
<dbReference type="PIRSF" id="PIRSF002094">
    <property type="entry name" value="OMP26_Skp"/>
    <property type="match status" value="1"/>
</dbReference>
<feature type="chain" id="PRO_5045684322" evidence="2">
    <location>
        <begin position="27"/>
        <end position="173"/>
    </location>
</feature>
<accession>A0ABS6MHC7</accession>